<feature type="compositionally biased region" description="Low complexity" evidence="12">
    <location>
        <begin position="29"/>
        <end position="46"/>
    </location>
</feature>
<dbReference type="GO" id="GO:0006094">
    <property type="term" value="P:gluconeogenesis"/>
    <property type="evidence" value="ECO:0007669"/>
    <property type="project" value="UniProtKB-KW"/>
</dbReference>
<feature type="region of interest" description="Disordered" evidence="12">
    <location>
        <begin position="137"/>
        <end position="184"/>
    </location>
</feature>
<proteinExistence type="inferred from homology"/>
<evidence type="ECO:0000259" key="13">
    <source>
        <dbReference type="PROSITE" id="PS50048"/>
    </source>
</evidence>
<dbReference type="OrthoDB" id="2538135at2759"/>
<dbReference type="CDD" id="cd00067">
    <property type="entry name" value="GAL4"/>
    <property type="match status" value="1"/>
</dbReference>
<feature type="compositionally biased region" description="Low complexity" evidence="12">
    <location>
        <begin position="346"/>
        <end position="356"/>
    </location>
</feature>
<dbReference type="SUPFAM" id="SSF55785">
    <property type="entry name" value="PYP-like sensor domain (PAS domain)"/>
    <property type="match status" value="1"/>
</dbReference>
<dbReference type="SMART" id="SM00066">
    <property type="entry name" value="GAL4"/>
    <property type="match status" value="1"/>
</dbReference>
<feature type="domain" description="Zn(2)-C6 fungal-type" evidence="13">
    <location>
        <begin position="91"/>
        <end position="122"/>
    </location>
</feature>
<dbReference type="SUPFAM" id="SSF57701">
    <property type="entry name" value="Zn2/Cys6 DNA-binding domain"/>
    <property type="match status" value="1"/>
</dbReference>
<feature type="compositionally biased region" description="Low complexity" evidence="12">
    <location>
        <begin position="234"/>
        <end position="257"/>
    </location>
</feature>
<evidence type="ECO:0000256" key="9">
    <source>
        <dbReference type="ARBA" id="ARBA00023163"/>
    </source>
</evidence>
<keyword evidence="7" id="KW-0238">DNA-binding</keyword>
<dbReference type="InterPro" id="IPR035965">
    <property type="entry name" value="PAS-like_dom_sf"/>
</dbReference>
<dbReference type="GO" id="GO:0009267">
    <property type="term" value="P:cellular response to starvation"/>
    <property type="evidence" value="ECO:0007669"/>
    <property type="project" value="TreeGrafter"/>
</dbReference>
<feature type="compositionally biased region" description="Basic and acidic residues" evidence="12">
    <location>
        <begin position="68"/>
        <end position="82"/>
    </location>
</feature>
<accession>A0A4Q9N4X9</accession>
<evidence type="ECO:0000256" key="6">
    <source>
        <dbReference type="ARBA" id="ARBA00023015"/>
    </source>
</evidence>
<sequence>MHSALPTRHQPIAPAMTSSSALPPVAQHPSLPSSSSNSENNTPVPSGSASDPKKKPTAKRKRTSDSANDNRDGRAQSRTRDGPKKKKANRACFHCQKAHLTCDDSRPCQRCVKRGMADSCTEGHRKKAKYLLDEEELEALKRGKSGEGSSKSSEPTTHSQPPDPSPPQQPPPPPSAPAHPQQYISPDAMYPVYSVNPAASAQYGIPAEAANLEYSILSAILGGSPDSGASNGSPAAAHATVAQPQAGPSSSSSAGAQYVPAQSSGLSAASWPSPVEAQYPPGYPPASGSGSGRAQAYGEQAQMADAQVAGGVPAEYGAAGYAAPPIGYAAQGGQAGPAQYEGYEQAQGQVPAPGQAYEPPSPQSFLVRPRRQTMSAASPRGTAGSGNGTSLWLNAGAGAGASGVGSEGAVQSVYRNVTKGYDYTEGYHFLMKHMSRRFEKNDILRIVRALAIVRPSFIALQMPMTEEDEVFVEKCFQRSLIELDKLVSFSGTPTVAWRRTGEICLVGPEFCMLAGWEREELVGKRKYIYELFENQSVVEYWENFANHAFENTTQSVYSHCVLLKPSGAPVPCTFCFSIRRDIMDLPSLVIGACPPL</sequence>
<dbReference type="PROSITE" id="PS50048">
    <property type="entry name" value="ZN2_CY6_FUNGAL_2"/>
    <property type="match status" value="1"/>
</dbReference>
<organism evidence="15">
    <name type="scientific">Dichomitus squalens</name>
    <dbReference type="NCBI Taxonomy" id="114155"/>
    <lineage>
        <taxon>Eukaryota</taxon>
        <taxon>Fungi</taxon>
        <taxon>Dikarya</taxon>
        <taxon>Basidiomycota</taxon>
        <taxon>Agaricomycotina</taxon>
        <taxon>Agaricomycetes</taxon>
        <taxon>Polyporales</taxon>
        <taxon>Polyporaceae</taxon>
        <taxon>Dichomitus</taxon>
    </lineage>
</organism>
<evidence type="ECO:0000313" key="15">
    <source>
        <dbReference type="EMBL" id="TBU33876.1"/>
    </source>
</evidence>
<feature type="region of interest" description="Disordered" evidence="12">
    <location>
        <begin position="346"/>
        <end position="387"/>
    </location>
</feature>
<keyword evidence="5" id="KW-0862">Zinc</keyword>
<feature type="non-terminal residue" evidence="15">
    <location>
        <position position="596"/>
    </location>
</feature>
<evidence type="ECO:0000256" key="4">
    <source>
        <dbReference type="ARBA" id="ARBA00022723"/>
    </source>
</evidence>
<dbReference type="GO" id="GO:0005634">
    <property type="term" value="C:nucleus"/>
    <property type="evidence" value="ECO:0007669"/>
    <property type="project" value="UniProtKB-SubCell"/>
</dbReference>
<feature type="region of interest" description="Disordered" evidence="12">
    <location>
        <begin position="226"/>
        <end position="299"/>
    </location>
</feature>
<dbReference type="GO" id="GO:0000981">
    <property type="term" value="F:DNA-binding transcription factor activity, RNA polymerase II-specific"/>
    <property type="evidence" value="ECO:0007669"/>
    <property type="project" value="InterPro"/>
</dbReference>
<evidence type="ECO:0000256" key="8">
    <source>
        <dbReference type="ARBA" id="ARBA00023159"/>
    </source>
</evidence>
<keyword evidence="8" id="KW-0010">Activator</keyword>
<dbReference type="InterPro" id="IPR036864">
    <property type="entry name" value="Zn2-C6_fun-type_DNA-bd_sf"/>
</dbReference>
<protein>
    <recommendedName>
        <fullName evidence="11">Transcription activator of gluconeogenesis ERT1</fullName>
    </recommendedName>
</protein>
<evidence type="ECO:0000256" key="11">
    <source>
        <dbReference type="ARBA" id="ARBA00040903"/>
    </source>
</evidence>
<comment type="similarity">
    <text evidence="2">Belongs to the ERT1/acuK family.</text>
</comment>
<keyword evidence="4" id="KW-0479">Metal-binding</keyword>
<gene>
    <name evidence="15" type="ORF">BD311DRAFT_684352</name>
</gene>
<dbReference type="Pfam" id="PF24990">
    <property type="entry name" value="PAS_13"/>
    <property type="match status" value="1"/>
</dbReference>
<comment type="subcellular location">
    <subcellularLocation>
        <location evidence="1">Nucleus</location>
    </subcellularLocation>
</comment>
<reference evidence="15" key="1">
    <citation type="submission" date="2019-01" db="EMBL/GenBank/DDBJ databases">
        <title>Draft genome sequences of three monokaryotic isolates of the white-rot basidiomycete fungus Dichomitus squalens.</title>
        <authorList>
            <consortium name="DOE Joint Genome Institute"/>
            <person name="Lopez S.C."/>
            <person name="Andreopoulos B."/>
            <person name="Pangilinan J."/>
            <person name="Lipzen A."/>
            <person name="Riley R."/>
            <person name="Ahrendt S."/>
            <person name="Ng V."/>
            <person name="Barry K."/>
            <person name="Daum C."/>
            <person name="Grigoriev I.V."/>
            <person name="Hilden K.S."/>
            <person name="Makela M.R."/>
            <person name="de Vries R.P."/>
        </authorList>
    </citation>
    <scope>NUCLEOTIDE SEQUENCE [LARGE SCALE GENOMIC DNA]</scope>
    <source>
        <strain evidence="15">OM18370.1</strain>
    </source>
</reference>
<evidence type="ECO:0000256" key="2">
    <source>
        <dbReference type="ARBA" id="ARBA00010855"/>
    </source>
</evidence>
<dbReference type="Proteomes" id="UP000292957">
    <property type="component" value="Unassembled WGS sequence"/>
</dbReference>
<dbReference type="CDD" id="cd00130">
    <property type="entry name" value="PAS"/>
    <property type="match status" value="1"/>
</dbReference>
<dbReference type="EMBL" id="ML143390">
    <property type="protein sequence ID" value="TBU33876.1"/>
    <property type="molecule type" value="Genomic_DNA"/>
</dbReference>
<evidence type="ECO:0000256" key="12">
    <source>
        <dbReference type="SAM" id="MobiDB-lite"/>
    </source>
</evidence>
<evidence type="ECO:0000256" key="5">
    <source>
        <dbReference type="ARBA" id="ARBA00022833"/>
    </source>
</evidence>
<evidence type="ECO:0000256" key="10">
    <source>
        <dbReference type="ARBA" id="ARBA00023242"/>
    </source>
</evidence>
<dbReference type="InterPro" id="IPR001138">
    <property type="entry name" value="Zn2Cys6_DnaBD"/>
</dbReference>
<feature type="region of interest" description="Disordered" evidence="12">
    <location>
        <begin position="1"/>
        <end position="96"/>
    </location>
</feature>
<dbReference type="InterPro" id="IPR056751">
    <property type="entry name" value="PAS_13"/>
</dbReference>
<name>A0A4Q9N4X9_9APHY</name>
<dbReference type="PANTHER" id="PTHR47659:SF1">
    <property type="entry name" value="TRANSCRIPTION ACTIVATOR OF GLUCONEOGENESIS ERT1"/>
    <property type="match status" value="1"/>
</dbReference>
<dbReference type="PANTHER" id="PTHR47659">
    <property type="entry name" value="ZN(II)2CYS6 TRANSCRIPTION FACTOR (EUROFUNG)-RELATED"/>
    <property type="match status" value="1"/>
</dbReference>
<keyword evidence="3" id="KW-0312">Gluconeogenesis</keyword>
<feature type="domain" description="PAS" evidence="14">
    <location>
        <begin position="479"/>
        <end position="552"/>
    </location>
</feature>
<feature type="compositionally biased region" description="Low complexity" evidence="12">
    <location>
        <begin position="147"/>
        <end position="160"/>
    </location>
</feature>
<dbReference type="GO" id="GO:0008270">
    <property type="term" value="F:zinc ion binding"/>
    <property type="evidence" value="ECO:0007669"/>
    <property type="project" value="InterPro"/>
</dbReference>
<dbReference type="InterPro" id="IPR050335">
    <property type="entry name" value="ERT1_acuK_gluconeogen_tf"/>
</dbReference>
<dbReference type="PROSITE" id="PS50112">
    <property type="entry name" value="PAS"/>
    <property type="match status" value="1"/>
</dbReference>
<keyword evidence="10" id="KW-0539">Nucleus</keyword>
<evidence type="ECO:0000259" key="14">
    <source>
        <dbReference type="PROSITE" id="PS50112"/>
    </source>
</evidence>
<dbReference type="Gene3D" id="4.10.240.10">
    <property type="entry name" value="Zn(2)-C6 fungal-type DNA-binding domain"/>
    <property type="match status" value="1"/>
</dbReference>
<feature type="compositionally biased region" description="Pro residues" evidence="12">
    <location>
        <begin position="161"/>
        <end position="177"/>
    </location>
</feature>
<keyword evidence="6" id="KW-0805">Transcription regulation</keyword>
<keyword evidence="9" id="KW-0804">Transcription</keyword>
<dbReference type="AlphaFoldDB" id="A0A4Q9N4X9"/>
<feature type="compositionally biased region" description="Low complexity" evidence="12">
    <location>
        <begin position="277"/>
        <end position="298"/>
    </location>
</feature>
<evidence type="ECO:0000256" key="1">
    <source>
        <dbReference type="ARBA" id="ARBA00004123"/>
    </source>
</evidence>
<dbReference type="InterPro" id="IPR000014">
    <property type="entry name" value="PAS"/>
</dbReference>
<evidence type="ECO:0000256" key="3">
    <source>
        <dbReference type="ARBA" id="ARBA00022432"/>
    </source>
</evidence>
<dbReference type="GO" id="GO:0000977">
    <property type="term" value="F:RNA polymerase II transcription regulatory region sequence-specific DNA binding"/>
    <property type="evidence" value="ECO:0007669"/>
    <property type="project" value="TreeGrafter"/>
</dbReference>
<evidence type="ECO:0000256" key="7">
    <source>
        <dbReference type="ARBA" id="ARBA00023125"/>
    </source>
</evidence>